<evidence type="ECO:0000256" key="1">
    <source>
        <dbReference type="ARBA" id="ARBA00004496"/>
    </source>
</evidence>
<keyword evidence="2" id="KW-0963">Cytoplasm</keyword>
<dbReference type="Proteomes" id="UP001227964">
    <property type="component" value="Unassembled WGS sequence"/>
</dbReference>
<evidence type="ECO:0000256" key="2">
    <source>
        <dbReference type="ARBA" id="ARBA00022490"/>
    </source>
</evidence>
<dbReference type="PANTHER" id="PTHR36837">
    <property type="entry name" value="POLY(3-HYDROXYALKANOATE) POLYMERASE SUBUNIT PHAC"/>
    <property type="match status" value="1"/>
</dbReference>
<name>A0ABT7IH35_9GAMM</name>
<dbReference type="Gene3D" id="3.40.50.1820">
    <property type="entry name" value="alpha/beta hydrolase"/>
    <property type="match status" value="1"/>
</dbReference>
<proteinExistence type="predicted"/>
<feature type="domain" description="Poly-beta-hydroxybutyrate polymerase N-terminal" evidence="5">
    <location>
        <begin position="101"/>
        <end position="272"/>
    </location>
</feature>
<keyword evidence="7" id="KW-1185">Reference proteome</keyword>
<keyword evidence="3" id="KW-0808">Transferase</keyword>
<dbReference type="EMBL" id="JASSVS010000014">
    <property type="protein sequence ID" value="MDL0433479.1"/>
    <property type="molecule type" value="Genomic_DNA"/>
</dbReference>
<reference evidence="6 7" key="1">
    <citation type="submission" date="2023-06" db="EMBL/GenBank/DDBJ databases">
        <title>Marinobacter azerbaijanicus a moderately halophilic, isolated from Urmia Lake in Azerbaijan region of Iran.</title>
        <authorList>
            <person name="Sanchez-Porro C."/>
            <person name="Aghdam E.M."/>
            <person name="Saheb S.M."/>
            <person name="Tarhriz V."/>
            <person name="Kazemi E."/>
            <person name="Ammozegar M.A."/>
            <person name="Ventosa A."/>
            <person name="Hejazi M.S."/>
        </authorList>
    </citation>
    <scope>NUCLEOTIDE SEQUENCE [LARGE SCALE GENOMIC DNA]</scope>
    <source>
        <strain evidence="6 7">TBZ242</strain>
    </source>
</reference>
<dbReference type="InterPro" id="IPR029058">
    <property type="entry name" value="AB_hydrolase_fold"/>
</dbReference>
<dbReference type="RefSeq" id="WP_285393315.1">
    <property type="nucleotide sequence ID" value="NZ_JASSVS010000014.1"/>
</dbReference>
<evidence type="ECO:0000256" key="3">
    <source>
        <dbReference type="ARBA" id="ARBA00022679"/>
    </source>
</evidence>
<dbReference type="NCBIfam" id="TIGR01838">
    <property type="entry name" value="PHA_synth_I"/>
    <property type="match status" value="1"/>
</dbReference>
<evidence type="ECO:0000256" key="4">
    <source>
        <dbReference type="ARBA" id="ARBA00023315"/>
    </source>
</evidence>
<dbReference type="InterPro" id="IPR051321">
    <property type="entry name" value="PHA/PHB_synthase"/>
</dbReference>
<evidence type="ECO:0000313" key="6">
    <source>
        <dbReference type="EMBL" id="MDL0433479.1"/>
    </source>
</evidence>
<dbReference type="Pfam" id="PF07167">
    <property type="entry name" value="PhaC_N"/>
    <property type="match status" value="1"/>
</dbReference>
<evidence type="ECO:0000313" key="7">
    <source>
        <dbReference type="Proteomes" id="UP001227964"/>
    </source>
</evidence>
<dbReference type="SUPFAM" id="SSF53474">
    <property type="entry name" value="alpha/beta-Hydrolases"/>
    <property type="match status" value="1"/>
</dbReference>
<sequence>MGSLNTFAKDYLRHASALVKLSRDMFARGMDPARLTNPDNSFVFDVSSSLTSALRDAVINPTKVMQDNAELALQYRKLAQNVVLTTLKQPTEPVVSPERSDHRFDDEAWQRNPIYYAIGQTYLINAQYMDRFTRDLEGLTDANRRQLEFLVRQYVNALAPTNFFITNPKAVRKCRQTWGLSVVQGLENFGRDLLRSRQLLNVSMTDEKAFEVGKNIATTPGKVIFQNRLFQLIQYEPTTDRVHQTPLLVVPPFINKYYIMELTERKSLVRWLVAQGHTVFMMSWVNPDASYRDTTFEDYVQEGVLAAMDAVQEATGEREINTIGYCVGGTLLATTLAHLKKVGDDRVKSSTFFATLLDFNDPGEIGVYLNERIVQALENYIDRIGYYDGRFIALSFSSLKENNLIWSYFVNNYLMGEPPLPFDLLYWNSDSTNLPAAMYRYYLREMYLNNKLREPGALTIAGTPIDLTDIDTPAMFVSAQQDHIALWKSTYSGFRLFSGEKHFVLGQSGHIAGIINPPESGKYGYYTNRSEEENPESWFDNADHHEGSWWPHWQDWVSRFQGEEVAPRVPGDNALDVIEDAPGSYVKVRLV</sequence>
<protein>
    <submittedName>
        <fullName evidence="6">Class I poly(R)-hydroxyalkanoic acid synthase</fullName>
    </submittedName>
</protein>
<comment type="subcellular location">
    <subcellularLocation>
        <location evidence="1">Cytoplasm</location>
    </subcellularLocation>
</comment>
<evidence type="ECO:0000259" key="5">
    <source>
        <dbReference type="Pfam" id="PF07167"/>
    </source>
</evidence>
<dbReference type="InterPro" id="IPR010941">
    <property type="entry name" value="PhaC_N"/>
</dbReference>
<gene>
    <name evidence="6" type="primary">phaC</name>
    <name evidence="6" type="ORF">QPM17_20250</name>
</gene>
<dbReference type="PANTHER" id="PTHR36837:SF5">
    <property type="entry name" value="POLY-3-HYDROXYBUTYRATE SYNTHASE"/>
    <property type="match status" value="1"/>
</dbReference>
<organism evidence="6 7">
    <name type="scientific">Marinobacter azerbaijanicus</name>
    <dbReference type="NCBI Taxonomy" id="3050455"/>
    <lineage>
        <taxon>Bacteria</taxon>
        <taxon>Pseudomonadati</taxon>
        <taxon>Pseudomonadota</taxon>
        <taxon>Gammaproteobacteria</taxon>
        <taxon>Pseudomonadales</taxon>
        <taxon>Marinobacteraceae</taxon>
        <taxon>Marinobacter</taxon>
    </lineage>
</organism>
<comment type="caution">
    <text evidence="6">The sequence shown here is derived from an EMBL/GenBank/DDBJ whole genome shotgun (WGS) entry which is preliminary data.</text>
</comment>
<keyword evidence="4" id="KW-0012">Acyltransferase</keyword>
<accession>A0ABT7IH35</accession>
<dbReference type="InterPro" id="IPR010963">
    <property type="entry name" value="PHA_synth_I"/>
</dbReference>